<evidence type="ECO:0000313" key="3">
    <source>
        <dbReference type="Proteomes" id="UP000825933"/>
    </source>
</evidence>
<name>A0A8T5V1N1_9EURY</name>
<keyword evidence="1" id="KW-1133">Transmembrane helix</keyword>
<dbReference type="AlphaFoldDB" id="A0A8T5V1N1"/>
<reference evidence="3" key="1">
    <citation type="journal article" date="2022" name="Microbiol. Resour. Announc.">
        <title>Draft Genome Sequence of a Methanogenic Archaeon from West Spitsbergen Permafrost.</title>
        <authorList>
            <person name="Trubitsyn V."/>
            <person name="Rivkina E."/>
            <person name="Shcherbakova V."/>
        </authorList>
    </citation>
    <scope>NUCLEOTIDE SEQUENCE [LARGE SCALE GENOMIC DNA]</scope>
    <source>
        <strain evidence="3">VT</strain>
    </source>
</reference>
<evidence type="ECO:0000256" key="1">
    <source>
        <dbReference type="SAM" id="Phobius"/>
    </source>
</evidence>
<protein>
    <submittedName>
        <fullName evidence="2">Uncharacterized protein</fullName>
    </submittedName>
</protein>
<gene>
    <name evidence="2" type="ORF">K8N75_06880</name>
</gene>
<dbReference type="Pfam" id="PF26119">
    <property type="entry name" value="DUF8036"/>
    <property type="match status" value="1"/>
</dbReference>
<dbReference type="EMBL" id="JAIOUQ010000007">
    <property type="protein sequence ID" value="MBZ2165761.1"/>
    <property type="molecule type" value="Genomic_DNA"/>
</dbReference>
<keyword evidence="3" id="KW-1185">Reference proteome</keyword>
<proteinExistence type="predicted"/>
<dbReference type="RefSeq" id="WP_223791348.1">
    <property type="nucleotide sequence ID" value="NZ_JAIOUQ010000007.1"/>
</dbReference>
<organism evidence="2 3">
    <name type="scientific">Methanobacterium spitsbergense</name>
    <dbReference type="NCBI Taxonomy" id="2874285"/>
    <lineage>
        <taxon>Archaea</taxon>
        <taxon>Methanobacteriati</taxon>
        <taxon>Methanobacteriota</taxon>
        <taxon>Methanomada group</taxon>
        <taxon>Methanobacteria</taxon>
        <taxon>Methanobacteriales</taxon>
        <taxon>Methanobacteriaceae</taxon>
        <taxon>Methanobacterium</taxon>
    </lineage>
</organism>
<dbReference type="InterPro" id="IPR058349">
    <property type="entry name" value="DUF8036"/>
</dbReference>
<comment type="caution">
    <text evidence="2">The sequence shown here is derived from an EMBL/GenBank/DDBJ whole genome shotgun (WGS) entry which is preliminary data.</text>
</comment>
<accession>A0A8T5V1N1</accession>
<evidence type="ECO:0000313" key="2">
    <source>
        <dbReference type="EMBL" id="MBZ2165761.1"/>
    </source>
</evidence>
<dbReference type="Proteomes" id="UP000825933">
    <property type="component" value="Unassembled WGS sequence"/>
</dbReference>
<sequence>MVTEVIGPTILIVIYLAVAIGIANVCLLVGLLYTYWKTYKEVKSKFTIGLLYFATFLLIQNILVTIALIIPLILPVIPSEISHSDFGMPHIALFFINLIQLVALSILYKITNE</sequence>
<keyword evidence="1" id="KW-0472">Membrane</keyword>
<feature type="transmembrane region" description="Helical" evidence="1">
    <location>
        <begin position="86"/>
        <end position="108"/>
    </location>
</feature>
<feature type="transmembrane region" description="Helical" evidence="1">
    <location>
        <begin position="12"/>
        <end position="36"/>
    </location>
</feature>
<feature type="transmembrane region" description="Helical" evidence="1">
    <location>
        <begin position="48"/>
        <end position="74"/>
    </location>
</feature>
<keyword evidence="1" id="KW-0812">Transmembrane</keyword>